<feature type="region of interest" description="Disordered" evidence="1">
    <location>
        <begin position="48"/>
        <end position="165"/>
    </location>
</feature>
<dbReference type="Proteomes" id="UP000281245">
    <property type="component" value="Unassembled WGS sequence"/>
</dbReference>
<feature type="compositionally biased region" description="Low complexity" evidence="1">
    <location>
        <begin position="95"/>
        <end position="116"/>
    </location>
</feature>
<accession>A0A3M6X7I8</accession>
<evidence type="ECO:0000313" key="3">
    <source>
        <dbReference type="Proteomes" id="UP000281245"/>
    </source>
</evidence>
<proteinExistence type="predicted"/>
<name>A0A3M6X7I8_HORWE</name>
<feature type="compositionally biased region" description="Basic and acidic residues" evidence="1">
    <location>
        <begin position="141"/>
        <end position="165"/>
    </location>
</feature>
<comment type="caution">
    <text evidence="2">The sequence shown here is derived from an EMBL/GenBank/DDBJ whole genome shotgun (WGS) entry which is preliminary data.</text>
</comment>
<gene>
    <name evidence="2" type="ORF">D0869_02829</name>
</gene>
<sequence length="205" mass="22341">MVAMFEELELGLQTSKPSTVIMSFLRLTRQPALCSIARSNPTIAITSRRAAHQDYGSGEGNPAGENPQSQGKNPSEKVEHPGPEPPTAGKKPGEKQPGSQQQQQQQQEPPSQGSSSNKSTQGARPKILSDSPPQQPGKMPGEVEIHNKEMDQRAEKANEKVRAEDLERDKVPKGFWAGEFTMWISSTTVRITLTLPGHGGKDRQP</sequence>
<reference evidence="2 3" key="1">
    <citation type="journal article" date="2018" name="BMC Genomics">
        <title>Genomic evidence for intraspecific hybridization in a clonal and extremely halotolerant yeast.</title>
        <authorList>
            <person name="Gostincar C."/>
            <person name="Stajich J.E."/>
            <person name="Zupancic J."/>
            <person name="Zalar P."/>
            <person name="Gunde-Cimerman N."/>
        </authorList>
    </citation>
    <scope>NUCLEOTIDE SEQUENCE [LARGE SCALE GENOMIC DNA]</scope>
    <source>
        <strain evidence="2 3">EXF-6656</strain>
    </source>
</reference>
<dbReference type="AlphaFoldDB" id="A0A3M6X7I8"/>
<dbReference type="OrthoDB" id="5334244at2759"/>
<evidence type="ECO:0000256" key="1">
    <source>
        <dbReference type="SAM" id="MobiDB-lite"/>
    </source>
</evidence>
<dbReference type="VEuPathDB" id="FungiDB:BTJ68_13006"/>
<protein>
    <submittedName>
        <fullName evidence="2">Uncharacterized protein</fullName>
    </submittedName>
</protein>
<organism evidence="2 3">
    <name type="scientific">Hortaea werneckii</name>
    <name type="common">Black yeast</name>
    <name type="synonym">Cladosporium werneckii</name>
    <dbReference type="NCBI Taxonomy" id="91943"/>
    <lineage>
        <taxon>Eukaryota</taxon>
        <taxon>Fungi</taxon>
        <taxon>Dikarya</taxon>
        <taxon>Ascomycota</taxon>
        <taxon>Pezizomycotina</taxon>
        <taxon>Dothideomycetes</taxon>
        <taxon>Dothideomycetidae</taxon>
        <taxon>Mycosphaerellales</taxon>
        <taxon>Teratosphaeriaceae</taxon>
        <taxon>Hortaea</taxon>
    </lineage>
</organism>
<dbReference type="EMBL" id="QWIJ01000148">
    <property type="protein sequence ID" value="RMX86792.1"/>
    <property type="molecule type" value="Genomic_DNA"/>
</dbReference>
<evidence type="ECO:0000313" key="2">
    <source>
        <dbReference type="EMBL" id="RMX86792.1"/>
    </source>
</evidence>